<dbReference type="AlphaFoldDB" id="A0A2T2Y5M1"/>
<evidence type="ECO:0000313" key="1">
    <source>
        <dbReference type="EMBL" id="PSR47820.1"/>
    </source>
</evidence>
<organism evidence="1 2">
    <name type="scientific">Kluyvera genomosp. 2</name>
    <dbReference type="NCBI Taxonomy" id="2774054"/>
    <lineage>
        <taxon>Bacteria</taxon>
        <taxon>Pseudomonadati</taxon>
        <taxon>Pseudomonadota</taxon>
        <taxon>Gammaproteobacteria</taxon>
        <taxon>Enterobacterales</taxon>
        <taxon>Enterobacteriaceae</taxon>
        <taxon>Kluyvera</taxon>
    </lineage>
</organism>
<protein>
    <submittedName>
        <fullName evidence="1">Uncharacterized protein</fullName>
    </submittedName>
</protein>
<keyword evidence="2" id="KW-1185">Reference proteome</keyword>
<gene>
    <name evidence="1" type="ORF">C8256_05740</name>
</gene>
<dbReference type="Proteomes" id="UP000240892">
    <property type="component" value="Unassembled WGS sequence"/>
</dbReference>
<accession>A0A2T2Y5M1</accession>
<dbReference type="EMBL" id="PYHO01000003">
    <property type="protein sequence ID" value="PSR47820.1"/>
    <property type="molecule type" value="Genomic_DNA"/>
</dbReference>
<evidence type="ECO:0000313" key="2">
    <source>
        <dbReference type="Proteomes" id="UP000240892"/>
    </source>
</evidence>
<reference evidence="1 2" key="1">
    <citation type="submission" date="2018-03" db="EMBL/GenBank/DDBJ databases">
        <title>First report of an OXA-48+CTX-M-M-producing Kluyvera ascorbata clone recovered from patients admitted in a University Hospital in Madrid, Spain.</title>
        <authorList>
            <person name="Hernandez-Garcia M."/>
            <person name="Leon-Sampedro R."/>
            <person name="Perez-Viso B."/>
            <person name="Morosini M.I."/>
            <person name="Lopez-Fresnena N."/>
            <person name="Coque T.M."/>
            <person name="Bonten M."/>
            <person name="Malhotra-Kumar S."/>
            <person name="Ruiz-Garbajosa P."/>
            <person name="Canton R."/>
        </authorList>
    </citation>
    <scope>NUCLEOTIDE SEQUENCE [LARGE SCALE GENOMIC DNA]</scope>
    <source>
        <strain evidence="1 2">KA2</strain>
    </source>
</reference>
<name>A0A2T2Y5M1_9ENTR</name>
<sequence length="72" mass="7738">MPPGIKPPQHCASPGRPGLYPILLQTVPSLAATRLLSELRPKTKKAAEFYPCGPVRAHVAITAAITPRQVRT</sequence>
<comment type="caution">
    <text evidence="1">The sequence shown here is derived from an EMBL/GenBank/DDBJ whole genome shotgun (WGS) entry which is preliminary data.</text>
</comment>
<proteinExistence type="predicted"/>